<comment type="caution">
    <text evidence="2">The sequence shown here is derived from an EMBL/GenBank/DDBJ whole genome shotgun (WGS) entry which is preliminary data.</text>
</comment>
<dbReference type="Proteomes" id="UP000827092">
    <property type="component" value="Unassembled WGS sequence"/>
</dbReference>
<sequence>MVRKVSETVTGRRPTVETVISEMWLSPEPGQKDGPAHVRADAQLLQKKLSSSKASMHTHLRRVTGISQRSSAGQKDDCHLLRVIKTTPDERWIKAEKGPQCGENLGNEFFSTSSSTAKCQQRT</sequence>
<proteinExistence type="predicted"/>
<keyword evidence="3" id="KW-1185">Reference proteome</keyword>
<name>A0AAV6V4M1_9ARAC</name>
<organism evidence="2 3">
    <name type="scientific">Oedothorax gibbosus</name>
    <dbReference type="NCBI Taxonomy" id="931172"/>
    <lineage>
        <taxon>Eukaryota</taxon>
        <taxon>Metazoa</taxon>
        <taxon>Ecdysozoa</taxon>
        <taxon>Arthropoda</taxon>
        <taxon>Chelicerata</taxon>
        <taxon>Arachnida</taxon>
        <taxon>Araneae</taxon>
        <taxon>Araneomorphae</taxon>
        <taxon>Entelegynae</taxon>
        <taxon>Araneoidea</taxon>
        <taxon>Linyphiidae</taxon>
        <taxon>Erigoninae</taxon>
        <taxon>Oedothorax</taxon>
    </lineage>
</organism>
<protein>
    <submittedName>
        <fullName evidence="2">Uncharacterized protein</fullName>
    </submittedName>
</protein>
<reference evidence="2 3" key="1">
    <citation type="journal article" date="2022" name="Nat. Ecol. Evol.">
        <title>A masculinizing supergene underlies an exaggerated male reproductive morph in a spider.</title>
        <authorList>
            <person name="Hendrickx F."/>
            <person name="De Corte Z."/>
            <person name="Sonet G."/>
            <person name="Van Belleghem S.M."/>
            <person name="Kostlbacher S."/>
            <person name="Vangestel C."/>
        </authorList>
    </citation>
    <scope>NUCLEOTIDE SEQUENCE [LARGE SCALE GENOMIC DNA]</scope>
    <source>
        <strain evidence="2">W744_W776</strain>
    </source>
</reference>
<gene>
    <name evidence="2" type="ORF">JTE90_010290</name>
</gene>
<dbReference type="AlphaFoldDB" id="A0AAV6V4M1"/>
<evidence type="ECO:0000313" key="2">
    <source>
        <dbReference type="EMBL" id="KAG8190865.1"/>
    </source>
</evidence>
<feature type="region of interest" description="Disordered" evidence="1">
    <location>
        <begin position="50"/>
        <end position="73"/>
    </location>
</feature>
<feature type="compositionally biased region" description="Polar residues" evidence="1">
    <location>
        <begin position="109"/>
        <end position="123"/>
    </location>
</feature>
<dbReference type="EMBL" id="JAFNEN010000172">
    <property type="protein sequence ID" value="KAG8190865.1"/>
    <property type="molecule type" value="Genomic_DNA"/>
</dbReference>
<accession>A0AAV6V4M1</accession>
<evidence type="ECO:0000313" key="3">
    <source>
        <dbReference type="Proteomes" id="UP000827092"/>
    </source>
</evidence>
<feature type="region of interest" description="Disordered" evidence="1">
    <location>
        <begin position="103"/>
        <end position="123"/>
    </location>
</feature>
<evidence type="ECO:0000256" key="1">
    <source>
        <dbReference type="SAM" id="MobiDB-lite"/>
    </source>
</evidence>